<gene>
    <name evidence="1" type="ORF">P4H66_19375</name>
</gene>
<dbReference type="Proteomes" id="UP001344632">
    <property type="component" value="Unassembled WGS sequence"/>
</dbReference>
<protein>
    <submittedName>
        <fullName evidence="1">Uncharacterized protein</fullName>
    </submittedName>
</protein>
<dbReference type="RefSeq" id="WP_326089687.1">
    <property type="nucleotide sequence ID" value="NZ_JARLKZ010000015.1"/>
</dbReference>
<evidence type="ECO:0000313" key="2">
    <source>
        <dbReference type="Proteomes" id="UP001344632"/>
    </source>
</evidence>
<evidence type="ECO:0000313" key="1">
    <source>
        <dbReference type="EMBL" id="MEC0241967.1"/>
    </source>
</evidence>
<proteinExistence type="predicted"/>
<keyword evidence="2" id="KW-1185">Reference proteome</keyword>
<sequence>MKAALKYEVLADLSKPVDEIVEFISLMLQSHPGKRIEILQQIDQHVGDALAELQREPSNEITEDTSAEM</sequence>
<reference evidence="1 2" key="1">
    <citation type="submission" date="2023-03" db="EMBL/GenBank/DDBJ databases">
        <title>Bacillus Genome Sequencing.</title>
        <authorList>
            <person name="Dunlap C."/>
        </authorList>
    </citation>
    <scope>NUCLEOTIDE SEQUENCE [LARGE SCALE GENOMIC DNA]</scope>
    <source>
        <strain evidence="1 2">BD-525</strain>
    </source>
</reference>
<name>A0ABU6GQF9_9BACL</name>
<accession>A0ABU6GQF9</accession>
<dbReference type="EMBL" id="JARLKZ010000015">
    <property type="protein sequence ID" value="MEC0241967.1"/>
    <property type="molecule type" value="Genomic_DNA"/>
</dbReference>
<comment type="caution">
    <text evidence="1">The sequence shown here is derived from an EMBL/GenBank/DDBJ whole genome shotgun (WGS) entry which is preliminary data.</text>
</comment>
<organism evidence="1 2">
    <name type="scientific">Paenibacillus dokdonensis</name>
    <dbReference type="NCBI Taxonomy" id="2567944"/>
    <lineage>
        <taxon>Bacteria</taxon>
        <taxon>Bacillati</taxon>
        <taxon>Bacillota</taxon>
        <taxon>Bacilli</taxon>
        <taxon>Bacillales</taxon>
        <taxon>Paenibacillaceae</taxon>
        <taxon>Paenibacillus</taxon>
    </lineage>
</organism>